<dbReference type="AlphaFoldDB" id="A0A150FTH3"/>
<keyword evidence="2" id="KW-1185">Reference proteome</keyword>
<accession>A0A150FTH3</accession>
<comment type="caution">
    <text evidence="1">The sequence shown here is derived from an EMBL/GenBank/DDBJ whole genome shotgun (WGS) entry which is preliminary data.</text>
</comment>
<proteinExistence type="predicted"/>
<reference evidence="2" key="1">
    <citation type="journal article" date="2016" name="Nat. Commun.">
        <title>The Gonium pectorale genome demonstrates co-option of cell cycle regulation during the evolution of multicellularity.</title>
        <authorList>
            <person name="Hanschen E.R."/>
            <person name="Marriage T.N."/>
            <person name="Ferris P.J."/>
            <person name="Hamaji T."/>
            <person name="Toyoda A."/>
            <person name="Fujiyama A."/>
            <person name="Neme R."/>
            <person name="Noguchi H."/>
            <person name="Minakuchi Y."/>
            <person name="Suzuki M."/>
            <person name="Kawai-Toyooka H."/>
            <person name="Smith D.R."/>
            <person name="Sparks H."/>
            <person name="Anderson J."/>
            <person name="Bakaric R."/>
            <person name="Luria V."/>
            <person name="Karger A."/>
            <person name="Kirschner M.W."/>
            <person name="Durand P.M."/>
            <person name="Michod R.E."/>
            <person name="Nozaki H."/>
            <person name="Olson B.J."/>
        </authorList>
    </citation>
    <scope>NUCLEOTIDE SEQUENCE [LARGE SCALE GENOMIC DNA]</scope>
    <source>
        <strain evidence="2">NIES-2863</strain>
    </source>
</reference>
<organism evidence="1 2">
    <name type="scientific">Gonium pectorale</name>
    <name type="common">Green alga</name>
    <dbReference type="NCBI Taxonomy" id="33097"/>
    <lineage>
        <taxon>Eukaryota</taxon>
        <taxon>Viridiplantae</taxon>
        <taxon>Chlorophyta</taxon>
        <taxon>core chlorophytes</taxon>
        <taxon>Chlorophyceae</taxon>
        <taxon>CS clade</taxon>
        <taxon>Chlamydomonadales</taxon>
        <taxon>Volvocaceae</taxon>
        <taxon>Gonium</taxon>
    </lineage>
</organism>
<evidence type="ECO:0000313" key="1">
    <source>
        <dbReference type="EMBL" id="KXZ40878.1"/>
    </source>
</evidence>
<sequence length="214" mass="24084">MQGEPSFPGLPRDPAVTDAADYYGVSHRLQATALGLRPWHSRWFDMVYTLKKPVRDMIMEECVRFQQVTLVPGAVSYPRPEWDLRELTYSRFEEWREILEGGIGDPCDPRRGTPIEKGCDEVSRVPYQEQDLGTIKGWLRGLTEQLGEDFPWLSRSRGGCGYVLAGGAIESMMCLVKSPFCPPQIGSDLDLFWVDTQALTRESPGRGLAVPGYP</sequence>
<gene>
    <name evidence="1" type="ORF">GPECTOR_1598g744</name>
</gene>
<dbReference type="EMBL" id="LSYV01001589">
    <property type="protein sequence ID" value="KXZ40878.1"/>
    <property type="molecule type" value="Genomic_DNA"/>
</dbReference>
<protein>
    <submittedName>
        <fullName evidence="1">Uncharacterized protein</fullName>
    </submittedName>
</protein>
<name>A0A150FTH3_GONPE</name>
<dbReference type="Proteomes" id="UP000075714">
    <property type="component" value="Unassembled WGS sequence"/>
</dbReference>
<evidence type="ECO:0000313" key="2">
    <source>
        <dbReference type="Proteomes" id="UP000075714"/>
    </source>
</evidence>